<evidence type="ECO:0000313" key="7">
    <source>
        <dbReference type="Proteomes" id="UP000032487"/>
    </source>
</evidence>
<dbReference type="HAMAP" id="MF_02071">
    <property type="entry name" value="RlpA"/>
    <property type="match status" value="1"/>
</dbReference>
<keyword evidence="1 3" id="KW-0456">Lyase</keyword>
<evidence type="ECO:0000256" key="4">
    <source>
        <dbReference type="RuleBase" id="RU003495"/>
    </source>
</evidence>
<dbReference type="GO" id="GO:0005886">
    <property type="term" value="C:plasma membrane"/>
    <property type="evidence" value="ECO:0007669"/>
    <property type="project" value="UniProtKB-SubCell"/>
</dbReference>
<comment type="similarity">
    <text evidence="3 4">Belongs to the RlpA family.</text>
</comment>
<comment type="caution">
    <text evidence="6">The sequence shown here is derived from an EMBL/GenBank/DDBJ whole genome shotgun (WGS) entry which is preliminary data.</text>
</comment>
<dbReference type="PATRIC" id="fig|316.101.peg.2414"/>
<evidence type="ECO:0000313" key="6">
    <source>
        <dbReference type="EMBL" id="KJH80081.1"/>
    </source>
</evidence>
<keyword evidence="3" id="KW-1003">Cell membrane</keyword>
<dbReference type="OrthoDB" id="9779128at2"/>
<gene>
    <name evidence="3" type="primary">rlpA</name>
    <name evidence="6" type="ORF">UF78_17680</name>
</gene>
<dbReference type="GO" id="GO:0000270">
    <property type="term" value="P:peptidoglycan metabolic process"/>
    <property type="evidence" value="ECO:0007669"/>
    <property type="project" value="UniProtKB-UniRule"/>
</dbReference>
<dbReference type="PANTHER" id="PTHR34183">
    <property type="entry name" value="ENDOLYTIC PEPTIDOGLYCAN TRANSGLYCOSYLASE RLPA"/>
    <property type="match status" value="1"/>
</dbReference>
<dbReference type="EMBL" id="JYHV01000034">
    <property type="protein sequence ID" value="KJH80081.1"/>
    <property type="molecule type" value="Genomic_DNA"/>
</dbReference>
<comment type="function">
    <text evidence="3">Lytic transglycosylase with a strong preference for naked glycan strands that lack stem peptides.</text>
</comment>
<reference evidence="6 7" key="1">
    <citation type="submission" date="2015-02" db="EMBL/GenBank/DDBJ databases">
        <title>Draft genome sequence of Pseudomonas stutzeri NT0128 isolated from wheat (Triticum turgidum) rhizosphere.</title>
        <authorList>
            <person name="Tovi N."/>
            <person name="Frenk S."/>
            <person name="Hadar Y."/>
            <person name="Minz D."/>
        </authorList>
    </citation>
    <scope>NUCLEOTIDE SEQUENCE [LARGE SCALE GENOMIC DNA]</scope>
    <source>
        <strain evidence="6 7">NT0128</strain>
    </source>
</reference>
<comment type="subcellular location">
    <subcellularLocation>
        <location evidence="3">Cell membrane</location>
        <topology evidence="3">Lipid-anchor</topology>
    </subcellularLocation>
</comment>
<dbReference type="Gene3D" id="2.40.40.10">
    <property type="entry name" value="RlpA-like domain"/>
    <property type="match status" value="1"/>
</dbReference>
<accession>A0A0D9AL11</accession>
<organism evidence="6 7">
    <name type="scientific">Stutzerimonas stutzeri</name>
    <name type="common">Pseudomonas stutzeri</name>
    <dbReference type="NCBI Taxonomy" id="316"/>
    <lineage>
        <taxon>Bacteria</taxon>
        <taxon>Pseudomonadati</taxon>
        <taxon>Pseudomonadota</taxon>
        <taxon>Gammaproteobacteria</taxon>
        <taxon>Pseudomonadales</taxon>
        <taxon>Pseudomonadaceae</taxon>
        <taxon>Stutzerimonas</taxon>
    </lineage>
</organism>
<evidence type="ECO:0000259" key="5">
    <source>
        <dbReference type="Pfam" id="PF03330"/>
    </source>
</evidence>
<keyword evidence="2 3" id="KW-0961">Cell wall biogenesis/degradation</keyword>
<dbReference type="InterPro" id="IPR036908">
    <property type="entry name" value="RlpA-like_sf"/>
</dbReference>
<keyword evidence="3" id="KW-0564">Palmitate</keyword>
<dbReference type="AlphaFoldDB" id="A0A0D9AL11"/>
<feature type="domain" description="RlpA-like protein double-psi beta-barrel" evidence="5">
    <location>
        <begin position="33"/>
        <end position="123"/>
    </location>
</feature>
<dbReference type="PROSITE" id="PS51257">
    <property type="entry name" value="PROKAR_LIPOPROTEIN"/>
    <property type="match status" value="1"/>
</dbReference>
<dbReference type="Proteomes" id="UP000032487">
    <property type="component" value="Unassembled WGS sequence"/>
</dbReference>
<dbReference type="Pfam" id="PF03330">
    <property type="entry name" value="DPBB_1"/>
    <property type="match status" value="1"/>
</dbReference>
<name>A0A0D9AL11_STUST</name>
<evidence type="ECO:0000256" key="3">
    <source>
        <dbReference type="HAMAP-Rule" id="MF_02071"/>
    </source>
</evidence>
<evidence type="ECO:0000256" key="1">
    <source>
        <dbReference type="ARBA" id="ARBA00023239"/>
    </source>
</evidence>
<dbReference type="PANTHER" id="PTHR34183:SF1">
    <property type="entry name" value="ENDOLYTIC PEPTIDOGLYCAN TRANSGLYCOSYLASE RLPA"/>
    <property type="match status" value="1"/>
</dbReference>
<sequence length="128" mass="14137">MRTRLLLIALPLALFGGCGDTQEAYSKARNSFTQQGMASYYARSFHGEETASGETFNQNELVAAHKTLPFGTQVKVTNLDNGRQVTVRIVDRGPFEPGRIIDLSRVAAARIDLLEDGIARVKIEKVNR</sequence>
<keyword evidence="3" id="KW-0472">Membrane</keyword>
<keyword evidence="3 6" id="KW-0449">Lipoprotein</keyword>
<dbReference type="GO" id="GO:0071555">
    <property type="term" value="P:cell wall organization"/>
    <property type="evidence" value="ECO:0007669"/>
    <property type="project" value="UniProtKB-KW"/>
</dbReference>
<dbReference type="RefSeq" id="WP_045163526.1">
    <property type="nucleotide sequence ID" value="NZ_JYHV01000034.1"/>
</dbReference>
<dbReference type="EC" id="4.2.2.-" evidence="3"/>
<dbReference type="SUPFAM" id="SSF50685">
    <property type="entry name" value="Barwin-like endoglucanases"/>
    <property type="match status" value="1"/>
</dbReference>
<evidence type="ECO:0000256" key="2">
    <source>
        <dbReference type="ARBA" id="ARBA00023316"/>
    </source>
</evidence>
<dbReference type="InterPro" id="IPR012997">
    <property type="entry name" value="RplA"/>
</dbReference>
<dbReference type="NCBIfam" id="TIGR00413">
    <property type="entry name" value="rlpA"/>
    <property type="match status" value="1"/>
</dbReference>
<dbReference type="GO" id="GO:0008932">
    <property type="term" value="F:lytic endotransglycosylase activity"/>
    <property type="evidence" value="ECO:0007669"/>
    <property type="project" value="UniProtKB-UniRule"/>
</dbReference>
<dbReference type="InterPro" id="IPR034718">
    <property type="entry name" value="RlpA"/>
</dbReference>
<proteinExistence type="inferred from homology"/>
<dbReference type="CDD" id="cd22268">
    <property type="entry name" value="DPBB_RlpA-like"/>
    <property type="match status" value="1"/>
</dbReference>
<protein>
    <recommendedName>
        <fullName evidence="3">Endolytic peptidoglycan transglycosylase RlpA</fullName>
        <ecNumber evidence="3">4.2.2.-</ecNumber>
    </recommendedName>
</protein>
<dbReference type="InterPro" id="IPR009009">
    <property type="entry name" value="RlpA-like_DPBB"/>
</dbReference>